<evidence type="ECO:0000313" key="3">
    <source>
        <dbReference type="Proteomes" id="UP000270661"/>
    </source>
</evidence>
<dbReference type="Pfam" id="PF00881">
    <property type="entry name" value="Nitroreductase"/>
    <property type="match status" value="1"/>
</dbReference>
<name>A0A3M3EZU9_9PSED</name>
<reference evidence="2 3" key="1">
    <citation type="submission" date="2018-08" db="EMBL/GenBank/DDBJ databases">
        <title>Recombination of ecologically and evolutionarily significant loci maintains genetic cohesion in the Pseudomonas syringae species complex.</title>
        <authorList>
            <person name="Dillon M."/>
            <person name="Thakur S."/>
            <person name="Almeida R.N.D."/>
            <person name="Weir B.S."/>
            <person name="Guttman D.S."/>
        </authorList>
    </citation>
    <scope>NUCLEOTIDE SEQUENCE [LARGE SCALE GENOMIC DNA]</scope>
    <source>
        <strain evidence="2 3">NCPPB2445</strain>
    </source>
</reference>
<dbReference type="NCBIfam" id="TIGR03605">
    <property type="entry name" value="antibiot_sagB"/>
    <property type="match status" value="1"/>
</dbReference>
<sequence length="360" mass="40425">MHINPCLFVLARPPHQIVWNYERHTQFELDLHYSTRLAQLIANPLQFDIQNPIDARFLEAEIFIEESKKSIEWNWDELSRIFHIGTKNIPCAQVPMDVNEWATVYLQHCNEVLASPAPPVRTATYPVERIVLAPCTLIDMPDVSVSQTLIGRSTSRSFSEQAISIEQVGTLLYLTLGYLNERQGIQEASCPDALGARRSSPSGGGLNACEGYLYVRNVTDLAPGIYAYHPDAHALSLIRSLPDDRLGDLLCGQHFINPLPFGLFLTSRFDKLWWKYPHSRAYRMAFVETGHVSQTFLMVATALGLDTWLTGALADREVEHLLGLEGASEQPLFFVGCGHGNGQVHCKELMALIDRQEIVP</sequence>
<evidence type="ECO:0000259" key="1">
    <source>
        <dbReference type="Pfam" id="PF00881"/>
    </source>
</evidence>
<dbReference type="GO" id="GO:0016491">
    <property type="term" value="F:oxidoreductase activity"/>
    <property type="evidence" value="ECO:0007669"/>
    <property type="project" value="InterPro"/>
</dbReference>
<dbReference type="InterPro" id="IPR029479">
    <property type="entry name" value="Nitroreductase"/>
</dbReference>
<dbReference type="RefSeq" id="WP_024780457.1">
    <property type="nucleotide sequence ID" value="NZ_CP014262.1"/>
</dbReference>
<dbReference type="AlphaFoldDB" id="A0A3M3EZU9"/>
<dbReference type="InterPro" id="IPR052544">
    <property type="entry name" value="Bacteriocin_Proc_Enz"/>
</dbReference>
<dbReference type="STRING" id="47879.AXG94_13755"/>
<organism evidence="2 3">
    <name type="scientific">Pseudomonas corrugata</name>
    <dbReference type="NCBI Taxonomy" id="47879"/>
    <lineage>
        <taxon>Bacteria</taxon>
        <taxon>Pseudomonadati</taxon>
        <taxon>Pseudomonadota</taxon>
        <taxon>Gammaproteobacteria</taxon>
        <taxon>Pseudomonadales</taxon>
        <taxon>Pseudomonadaceae</taxon>
        <taxon>Pseudomonas</taxon>
    </lineage>
</organism>
<dbReference type="Gene3D" id="3.40.109.10">
    <property type="entry name" value="NADH Oxidase"/>
    <property type="match status" value="1"/>
</dbReference>
<keyword evidence="3" id="KW-1185">Reference proteome</keyword>
<proteinExistence type="predicted"/>
<dbReference type="PANTHER" id="PTHR43745">
    <property type="entry name" value="NITROREDUCTASE MJ1384-RELATED"/>
    <property type="match status" value="1"/>
</dbReference>
<dbReference type="PANTHER" id="PTHR43745:SF2">
    <property type="entry name" value="NITROREDUCTASE MJ1384-RELATED"/>
    <property type="match status" value="1"/>
</dbReference>
<dbReference type="KEGG" id="pcg:AXG94_13755"/>
<dbReference type="CDD" id="cd02142">
    <property type="entry name" value="McbC_SagB-like_oxidoreductase"/>
    <property type="match status" value="1"/>
</dbReference>
<dbReference type="GeneID" id="55645450"/>
<dbReference type="Proteomes" id="UP000270661">
    <property type="component" value="Unassembled WGS sequence"/>
</dbReference>
<dbReference type="SUPFAM" id="SSF55469">
    <property type="entry name" value="FMN-dependent nitroreductase-like"/>
    <property type="match status" value="1"/>
</dbReference>
<dbReference type="InterPro" id="IPR020051">
    <property type="entry name" value="SagB-type_dehydrogenase"/>
</dbReference>
<comment type="caution">
    <text evidence="2">The sequence shown here is derived from an EMBL/GenBank/DDBJ whole genome shotgun (WGS) entry which is preliminary data.</text>
</comment>
<gene>
    <name evidence="2" type="ORF">ALQ77_01799</name>
</gene>
<dbReference type="OrthoDB" id="3723182at2"/>
<dbReference type="InterPro" id="IPR000415">
    <property type="entry name" value="Nitroreductase-like"/>
</dbReference>
<evidence type="ECO:0000313" key="2">
    <source>
        <dbReference type="EMBL" id="RMM54249.1"/>
    </source>
</evidence>
<feature type="domain" description="Nitroreductase" evidence="1">
    <location>
        <begin position="151"/>
        <end position="339"/>
    </location>
</feature>
<dbReference type="EMBL" id="RBOJ01000022">
    <property type="protein sequence ID" value="RMM54249.1"/>
    <property type="molecule type" value="Genomic_DNA"/>
</dbReference>
<protein>
    <recommendedName>
        <fullName evidence="1">Nitroreductase domain-containing protein</fullName>
    </recommendedName>
</protein>
<accession>A0A3M3EZU9</accession>